<dbReference type="OrthoDB" id="2971011at2"/>
<protein>
    <submittedName>
        <fullName evidence="1">Uncharacterized protein</fullName>
    </submittedName>
</protein>
<proteinExistence type="predicted"/>
<dbReference type="AlphaFoldDB" id="A0A7C8GT75"/>
<dbReference type="RefSeq" id="WP_153403204.1">
    <property type="nucleotide sequence ID" value="NZ_ML762430.1"/>
</dbReference>
<dbReference type="Proteomes" id="UP000480246">
    <property type="component" value="Unassembled WGS sequence"/>
</dbReference>
<evidence type="ECO:0000313" key="2">
    <source>
        <dbReference type="Proteomes" id="UP000480246"/>
    </source>
</evidence>
<reference evidence="1 2" key="1">
    <citation type="submission" date="2019-10" db="EMBL/GenBank/DDBJ databases">
        <title>Gracilibacillus sp. nov. isolated from rice seeds.</title>
        <authorList>
            <person name="He S."/>
        </authorList>
    </citation>
    <scope>NUCLEOTIDE SEQUENCE [LARGE SCALE GENOMIC DNA]</scope>
    <source>
        <strain evidence="1 2">TD8</strain>
    </source>
</reference>
<keyword evidence="2" id="KW-1185">Reference proteome</keyword>
<evidence type="ECO:0000313" key="1">
    <source>
        <dbReference type="EMBL" id="KAB8135731.1"/>
    </source>
</evidence>
<name>A0A7C8GT75_9BACI</name>
<sequence length="182" mass="21350">MKKMILILLVCIVMVAFWFYTPKKINRTINGLAYQLGNEEKIERVEIIITGEQRYTLTGKRRFFGTLDIKGEEIPVPQNEREITLNFELGNYSPIYYFYSTRVNGDYTPQIHNYGTIYTNKDLSQLTIMKLKHEGDNGWWNGSEGLMVTAPAQTRKEAMELSDKLIKRYQLREGEFRYIPES</sequence>
<dbReference type="EMBL" id="WEID01000052">
    <property type="protein sequence ID" value="KAB8135731.1"/>
    <property type="molecule type" value="Genomic_DNA"/>
</dbReference>
<accession>A0A7C8GT75</accession>
<comment type="caution">
    <text evidence="1">The sequence shown here is derived from an EMBL/GenBank/DDBJ whole genome shotgun (WGS) entry which is preliminary data.</text>
</comment>
<organism evidence="1 2">
    <name type="scientific">Gracilibacillus oryzae</name>
    <dbReference type="NCBI Taxonomy" id="1672701"/>
    <lineage>
        <taxon>Bacteria</taxon>
        <taxon>Bacillati</taxon>
        <taxon>Bacillota</taxon>
        <taxon>Bacilli</taxon>
        <taxon>Bacillales</taxon>
        <taxon>Bacillaceae</taxon>
        <taxon>Gracilibacillus</taxon>
    </lineage>
</organism>
<gene>
    <name evidence="1" type="ORF">F9U64_10675</name>
</gene>